<dbReference type="Pfam" id="PF14534">
    <property type="entry name" value="DUF4440"/>
    <property type="match status" value="1"/>
</dbReference>
<dbReference type="InterPro" id="IPR027843">
    <property type="entry name" value="DUF4440"/>
</dbReference>
<feature type="domain" description="DUF4440" evidence="1">
    <location>
        <begin position="24"/>
        <end position="132"/>
    </location>
</feature>
<reference evidence="2 3" key="1">
    <citation type="submission" date="2020-09" db="EMBL/GenBank/DDBJ databases">
        <title>Dyella sp. 7MK23 isolated from forest soil.</title>
        <authorList>
            <person name="Fu J."/>
        </authorList>
    </citation>
    <scope>NUCLEOTIDE SEQUENCE [LARGE SCALE GENOMIC DNA]</scope>
    <source>
        <strain evidence="2 3">7MK23</strain>
    </source>
</reference>
<dbReference type="SUPFAM" id="SSF54427">
    <property type="entry name" value="NTF2-like"/>
    <property type="match status" value="1"/>
</dbReference>
<sequence>MASAFLATSAFAADDDAALTRTVSALDTQVFDAYNRCDMEKFSTFFAPDVEFYHDKGGVTKDRQTLVDTTRRNICHKLRRELVAGTLEIYPIKDYGAIEEGVHRFCELDTGKCDGIAKFLMIWQNKGGTWQLTRIVSYAHRPIPQ</sequence>
<keyword evidence="3" id="KW-1185">Reference proteome</keyword>
<dbReference type="EMBL" id="JACZZA010000006">
    <property type="protein sequence ID" value="MBE1161016.1"/>
    <property type="molecule type" value="Genomic_DNA"/>
</dbReference>
<evidence type="ECO:0000313" key="3">
    <source>
        <dbReference type="Proteomes" id="UP000651010"/>
    </source>
</evidence>
<name>A0ABR9GAH7_9GAMM</name>
<evidence type="ECO:0000313" key="2">
    <source>
        <dbReference type="EMBL" id="MBE1161016.1"/>
    </source>
</evidence>
<accession>A0ABR9GAH7</accession>
<dbReference type="Proteomes" id="UP000651010">
    <property type="component" value="Unassembled WGS sequence"/>
</dbReference>
<organism evidence="2 3">
    <name type="scientific">Dyella acidiphila</name>
    <dbReference type="NCBI Taxonomy" id="2775866"/>
    <lineage>
        <taxon>Bacteria</taxon>
        <taxon>Pseudomonadati</taxon>
        <taxon>Pseudomonadota</taxon>
        <taxon>Gammaproteobacteria</taxon>
        <taxon>Lysobacterales</taxon>
        <taxon>Rhodanobacteraceae</taxon>
        <taxon>Dyella</taxon>
    </lineage>
</organism>
<dbReference type="Gene3D" id="3.10.450.50">
    <property type="match status" value="1"/>
</dbReference>
<dbReference type="InterPro" id="IPR032710">
    <property type="entry name" value="NTF2-like_dom_sf"/>
</dbReference>
<gene>
    <name evidence="2" type="ORF">IGX34_11505</name>
</gene>
<comment type="caution">
    <text evidence="2">The sequence shown here is derived from an EMBL/GenBank/DDBJ whole genome shotgun (WGS) entry which is preliminary data.</text>
</comment>
<protein>
    <submittedName>
        <fullName evidence="2">Nuclear transport factor 2 family protein</fullName>
    </submittedName>
</protein>
<evidence type="ECO:0000259" key="1">
    <source>
        <dbReference type="Pfam" id="PF14534"/>
    </source>
</evidence>
<proteinExistence type="predicted"/>